<dbReference type="KEGG" id="nfl:COO91_05842"/>
<organism evidence="1 2">
    <name type="scientific">Nostoc flagelliforme CCNUN1</name>
    <dbReference type="NCBI Taxonomy" id="2038116"/>
    <lineage>
        <taxon>Bacteria</taxon>
        <taxon>Bacillati</taxon>
        <taxon>Cyanobacteriota</taxon>
        <taxon>Cyanophyceae</taxon>
        <taxon>Nostocales</taxon>
        <taxon>Nostocaceae</taxon>
        <taxon>Nostoc</taxon>
    </lineage>
</organism>
<dbReference type="Proteomes" id="UP000232003">
    <property type="component" value="Chromosome"/>
</dbReference>
<name>A0A2K8SYM9_9NOSO</name>
<protein>
    <submittedName>
        <fullName evidence="1">Uncharacterized protein</fullName>
    </submittedName>
</protein>
<evidence type="ECO:0000313" key="1">
    <source>
        <dbReference type="EMBL" id="AUB39845.1"/>
    </source>
</evidence>
<sequence length="44" mass="5273">MYQKHSCQKDYQKRIQESGARIQNLILCEWRPPNPDAETWILSP</sequence>
<dbReference type="AlphaFoldDB" id="A0A2K8SYM9"/>
<gene>
    <name evidence="1" type="ORF">COO91_05842</name>
</gene>
<evidence type="ECO:0000313" key="2">
    <source>
        <dbReference type="Proteomes" id="UP000232003"/>
    </source>
</evidence>
<dbReference type="EMBL" id="CP024785">
    <property type="protein sequence ID" value="AUB39845.1"/>
    <property type="molecule type" value="Genomic_DNA"/>
</dbReference>
<keyword evidence="2" id="KW-1185">Reference proteome</keyword>
<accession>A0A2K8SYM9</accession>
<reference evidence="1 2" key="1">
    <citation type="submission" date="2017-11" db="EMBL/GenBank/DDBJ databases">
        <title>Complete genome of a free-living desiccation-tolerant cyanobacterium and its photosynthetic adaptation to extreme terrestrial habitat.</title>
        <authorList>
            <person name="Shang J."/>
        </authorList>
    </citation>
    <scope>NUCLEOTIDE SEQUENCE [LARGE SCALE GENOMIC DNA]</scope>
    <source>
        <strain evidence="1 2">CCNUN1</strain>
    </source>
</reference>
<proteinExistence type="predicted"/>